<feature type="non-terminal residue" evidence="1">
    <location>
        <position position="1"/>
    </location>
</feature>
<keyword evidence="2" id="KW-1185">Reference proteome</keyword>
<evidence type="ECO:0000313" key="1">
    <source>
        <dbReference type="EMBL" id="MCD7471825.1"/>
    </source>
</evidence>
<evidence type="ECO:0000313" key="2">
    <source>
        <dbReference type="Proteomes" id="UP000823775"/>
    </source>
</evidence>
<proteinExistence type="predicted"/>
<name>A0ABS8TLT1_DATST</name>
<dbReference type="EMBL" id="JACEIK010001729">
    <property type="protein sequence ID" value="MCD7471825.1"/>
    <property type="molecule type" value="Genomic_DNA"/>
</dbReference>
<organism evidence="1 2">
    <name type="scientific">Datura stramonium</name>
    <name type="common">Jimsonweed</name>
    <name type="synonym">Common thornapple</name>
    <dbReference type="NCBI Taxonomy" id="4076"/>
    <lineage>
        <taxon>Eukaryota</taxon>
        <taxon>Viridiplantae</taxon>
        <taxon>Streptophyta</taxon>
        <taxon>Embryophyta</taxon>
        <taxon>Tracheophyta</taxon>
        <taxon>Spermatophyta</taxon>
        <taxon>Magnoliopsida</taxon>
        <taxon>eudicotyledons</taxon>
        <taxon>Gunneridae</taxon>
        <taxon>Pentapetalae</taxon>
        <taxon>asterids</taxon>
        <taxon>lamiids</taxon>
        <taxon>Solanales</taxon>
        <taxon>Solanaceae</taxon>
        <taxon>Solanoideae</taxon>
        <taxon>Datureae</taxon>
        <taxon>Datura</taxon>
    </lineage>
</organism>
<sequence length="63" mass="6841">RLSADRQRTTGDRKRTGVASFPLVADRRITDLNPQTTDVTRGQGSGLKPILAQIGVSTTFLQT</sequence>
<reference evidence="1 2" key="1">
    <citation type="journal article" date="2021" name="BMC Genomics">
        <title>Datura genome reveals duplications of psychoactive alkaloid biosynthetic genes and high mutation rate following tissue culture.</title>
        <authorList>
            <person name="Rajewski A."/>
            <person name="Carter-House D."/>
            <person name="Stajich J."/>
            <person name="Litt A."/>
        </authorList>
    </citation>
    <scope>NUCLEOTIDE SEQUENCE [LARGE SCALE GENOMIC DNA]</scope>
    <source>
        <strain evidence="1">AR-01</strain>
    </source>
</reference>
<comment type="caution">
    <text evidence="1">The sequence shown here is derived from an EMBL/GenBank/DDBJ whole genome shotgun (WGS) entry which is preliminary data.</text>
</comment>
<protein>
    <submittedName>
        <fullName evidence="1">Uncharacterized protein</fullName>
    </submittedName>
</protein>
<accession>A0ABS8TLT1</accession>
<dbReference type="Proteomes" id="UP000823775">
    <property type="component" value="Unassembled WGS sequence"/>
</dbReference>
<gene>
    <name evidence="1" type="ORF">HAX54_012506</name>
</gene>